<gene>
    <name evidence="1" type="ORF">AVEN_251177_1</name>
</gene>
<reference evidence="1 2" key="1">
    <citation type="journal article" date="2019" name="Sci. Rep.">
        <title>Orb-weaving spider Araneus ventricosus genome elucidates the spidroin gene catalogue.</title>
        <authorList>
            <person name="Kono N."/>
            <person name="Nakamura H."/>
            <person name="Ohtoshi R."/>
            <person name="Moran D.A.P."/>
            <person name="Shinohara A."/>
            <person name="Yoshida Y."/>
            <person name="Fujiwara M."/>
            <person name="Mori M."/>
            <person name="Tomita M."/>
            <person name="Arakawa K."/>
        </authorList>
    </citation>
    <scope>NUCLEOTIDE SEQUENCE [LARGE SCALE GENOMIC DNA]</scope>
</reference>
<accession>A0A4Y2UZF9</accession>
<comment type="caution">
    <text evidence="1">The sequence shown here is derived from an EMBL/GenBank/DDBJ whole genome shotgun (WGS) entry which is preliminary data.</text>
</comment>
<evidence type="ECO:0000313" key="1">
    <source>
        <dbReference type="EMBL" id="GBO17484.1"/>
    </source>
</evidence>
<keyword evidence="2" id="KW-1185">Reference proteome</keyword>
<sequence length="98" mass="10377">MFHDIAQYCSRLRTLFTIFVLLGMDWVGAAVDAKFNLVVGASVKGTRPTADLSRSCAHGTAGNAVSDGQAIMGYILHSGESRGRLSGYSPSPEPSQNS</sequence>
<proteinExistence type="predicted"/>
<dbReference type="Proteomes" id="UP000499080">
    <property type="component" value="Unassembled WGS sequence"/>
</dbReference>
<dbReference type="EMBL" id="BGPR01041244">
    <property type="protein sequence ID" value="GBO17484.1"/>
    <property type="molecule type" value="Genomic_DNA"/>
</dbReference>
<evidence type="ECO:0000313" key="2">
    <source>
        <dbReference type="Proteomes" id="UP000499080"/>
    </source>
</evidence>
<protein>
    <submittedName>
        <fullName evidence="1">Uncharacterized protein</fullName>
    </submittedName>
</protein>
<name>A0A4Y2UZF9_ARAVE</name>
<dbReference type="AlphaFoldDB" id="A0A4Y2UZF9"/>
<organism evidence="1 2">
    <name type="scientific">Araneus ventricosus</name>
    <name type="common">Orbweaver spider</name>
    <name type="synonym">Epeira ventricosa</name>
    <dbReference type="NCBI Taxonomy" id="182803"/>
    <lineage>
        <taxon>Eukaryota</taxon>
        <taxon>Metazoa</taxon>
        <taxon>Ecdysozoa</taxon>
        <taxon>Arthropoda</taxon>
        <taxon>Chelicerata</taxon>
        <taxon>Arachnida</taxon>
        <taxon>Araneae</taxon>
        <taxon>Araneomorphae</taxon>
        <taxon>Entelegynae</taxon>
        <taxon>Araneoidea</taxon>
        <taxon>Araneidae</taxon>
        <taxon>Araneus</taxon>
    </lineage>
</organism>